<dbReference type="GO" id="GO:0051156">
    <property type="term" value="P:glucose 6-phosphate metabolic process"/>
    <property type="evidence" value="ECO:0007669"/>
    <property type="project" value="TreeGrafter"/>
</dbReference>
<reference evidence="5 6" key="1">
    <citation type="journal article" date="2016" name="Nat. Commun.">
        <title>Thousands of microbial genomes shed light on interconnected biogeochemical processes in an aquifer system.</title>
        <authorList>
            <person name="Anantharaman K."/>
            <person name="Brown C.T."/>
            <person name="Hug L.A."/>
            <person name="Sharon I."/>
            <person name="Castelle C.J."/>
            <person name="Probst A.J."/>
            <person name="Thomas B.C."/>
            <person name="Singh A."/>
            <person name="Wilkins M.J."/>
            <person name="Karaoz U."/>
            <person name="Brodie E.L."/>
            <person name="Williams K.H."/>
            <person name="Hubbard S.S."/>
            <person name="Banfield J.F."/>
        </authorList>
    </citation>
    <scope>NUCLEOTIDE SEQUENCE [LARGE SCALE GENOMIC DNA]</scope>
</reference>
<comment type="pathway">
    <text evidence="4">Carbohydrate degradation; glycolysis; D-glyceraldehyde 3-phosphate and glycerone phosphate from D-glucose: step 2/4.</text>
</comment>
<dbReference type="PANTHER" id="PTHR11469">
    <property type="entry name" value="GLUCOSE-6-PHOSPHATE ISOMERASE"/>
    <property type="match status" value="1"/>
</dbReference>
<dbReference type="Pfam" id="PF00342">
    <property type="entry name" value="PGI"/>
    <property type="match status" value="1"/>
</dbReference>
<dbReference type="GO" id="GO:0097367">
    <property type="term" value="F:carbohydrate derivative binding"/>
    <property type="evidence" value="ECO:0007669"/>
    <property type="project" value="InterPro"/>
</dbReference>
<dbReference type="PANTHER" id="PTHR11469:SF1">
    <property type="entry name" value="GLUCOSE-6-PHOSPHATE ISOMERASE"/>
    <property type="match status" value="1"/>
</dbReference>
<dbReference type="GO" id="GO:0048029">
    <property type="term" value="F:monosaccharide binding"/>
    <property type="evidence" value="ECO:0007669"/>
    <property type="project" value="TreeGrafter"/>
</dbReference>
<dbReference type="AlphaFoldDB" id="A0A1F5Z504"/>
<protein>
    <recommendedName>
        <fullName evidence="4">Glucose-6-phosphate isomerase</fullName>
        <ecNumber evidence="4">5.3.1.9</ecNumber>
    </recommendedName>
</protein>
<dbReference type="GO" id="GO:0005829">
    <property type="term" value="C:cytosol"/>
    <property type="evidence" value="ECO:0007669"/>
    <property type="project" value="TreeGrafter"/>
</dbReference>
<dbReference type="EC" id="5.3.1.9" evidence="4"/>
<evidence type="ECO:0000313" key="5">
    <source>
        <dbReference type="EMBL" id="OGG07453.1"/>
    </source>
</evidence>
<comment type="similarity">
    <text evidence="4">Belongs to the GPI family.</text>
</comment>
<name>A0A1F5Z504_9BACT</name>
<keyword evidence="1 4" id="KW-0312">Gluconeogenesis</keyword>
<evidence type="ECO:0000256" key="3">
    <source>
        <dbReference type="ARBA" id="ARBA00023235"/>
    </source>
</evidence>
<dbReference type="InterPro" id="IPR035476">
    <property type="entry name" value="SIS_PGI_1"/>
</dbReference>
<dbReference type="PRINTS" id="PR00662">
    <property type="entry name" value="G6PISOMERASE"/>
</dbReference>
<accession>A0A1F5Z504</accession>
<dbReference type="PROSITE" id="PS51463">
    <property type="entry name" value="P_GLUCOSE_ISOMERASE_3"/>
    <property type="match status" value="1"/>
</dbReference>
<gene>
    <name evidence="5" type="ORF">A2872_02520</name>
</gene>
<dbReference type="GO" id="GO:0006096">
    <property type="term" value="P:glycolytic process"/>
    <property type="evidence" value="ECO:0007669"/>
    <property type="project" value="UniProtKB-UniPathway"/>
</dbReference>
<dbReference type="SUPFAM" id="SSF53697">
    <property type="entry name" value="SIS domain"/>
    <property type="match status" value="1"/>
</dbReference>
<comment type="caution">
    <text evidence="5">The sequence shown here is derived from an EMBL/GenBank/DDBJ whole genome shotgun (WGS) entry which is preliminary data.</text>
</comment>
<dbReference type="UniPathway" id="UPA00109">
    <property type="reaction ID" value="UER00181"/>
</dbReference>
<dbReference type="EMBL" id="MFJG01000005">
    <property type="protein sequence ID" value="OGG07453.1"/>
    <property type="molecule type" value="Genomic_DNA"/>
</dbReference>
<dbReference type="STRING" id="1798377.A2872_02520"/>
<organism evidence="5 6">
    <name type="scientific">Candidatus Gottesmanbacteria bacterium RIFCSPHIGHO2_01_FULL_42_12</name>
    <dbReference type="NCBI Taxonomy" id="1798377"/>
    <lineage>
        <taxon>Bacteria</taxon>
        <taxon>Candidatus Gottesmaniibacteriota</taxon>
    </lineage>
</organism>
<evidence type="ECO:0000256" key="2">
    <source>
        <dbReference type="ARBA" id="ARBA00023152"/>
    </source>
</evidence>
<dbReference type="Proteomes" id="UP000178681">
    <property type="component" value="Unassembled WGS sequence"/>
</dbReference>
<evidence type="ECO:0000256" key="4">
    <source>
        <dbReference type="RuleBase" id="RU000612"/>
    </source>
</evidence>
<dbReference type="Gene3D" id="3.40.50.10490">
    <property type="entry name" value="Glucose-6-phosphate isomerase like protein, domain 1"/>
    <property type="match status" value="3"/>
</dbReference>
<dbReference type="InterPro" id="IPR001672">
    <property type="entry name" value="G6P_Isomerase"/>
</dbReference>
<keyword evidence="3 4" id="KW-0413">Isomerase</keyword>
<comment type="catalytic activity">
    <reaction evidence="4">
        <text>alpha-D-glucose 6-phosphate = beta-D-fructose 6-phosphate</text>
        <dbReference type="Rhea" id="RHEA:11816"/>
        <dbReference type="ChEBI" id="CHEBI:57634"/>
        <dbReference type="ChEBI" id="CHEBI:58225"/>
        <dbReference type="EC" id="5.3.1.9"/>
    </reaction>
</comment>
<dbReference type="CDD" id="cd05015">
    <property type="entry name" value="SIS_PGI_1"/>
    <property type="match status" value="1"/>
</dbReference>
<evidence type="ECO:0000256" key="1">
    <source>
        <dbReference type="ARBA" id="ARBA00022432"/>
    </source>
</evidence>
<evidence type="ECO:0000313" key="6">
    <source>
        <dbReference type="Proteomes" id="UP000178681"/>
    </source>
</evidence>
<sequence>MKLLYKDISLVSEEKIAKYREKLAGYLDHLCEVSLRNNYDDPESSLNLPFDESLLKSVRDLKEKMVTPQLKYIIDIGIGGSSLGTKAVYDALFGTFDILLPKRYPKMIFADTVDPEFMGKLFHLLKSENLVPEEVLLCVISKSGVTTETLADFETVFSPDLASRVAVITDSDSKLFLSARERSFPVLPIPKLVGGRFSILSAVGLFPLCACGVDISALIDGAKASRADLETPLISAAVLYENWCTGKIINNNFFFHPELESIGKWYRQLMGESLGKKGLGIIPVVSVGSTDLHSMGQLYLGGQNNETTTFVSTQEMGKIMGAILSGVKIAYQKHNLPFIEVVLDDLTPKSLGEFFQFKMIEMMYLGQLMEVNTFDQPNVESYKIETREILSKG</sequence>
<keyword evidence="2 4" id="KW-0324">Glycolysis</keyword>
<dbReference type="GO" id="GO:0004347">
    <property type="term" value="F:glucose-6-phosphate isomerase activity"/>
    <property type="evidence" value="ECO:0007669"/>
    <property type="project" value="UniProtKB-EC"/>
</dbReference>
<dbReference type="GO" id="GO:0006094">
    <property type="term" value="P:gluconeogenesis"/>
    <property type="evidence" value="ECO:0007669"/>
    <property type="project" value="UniProtKB-KW"/>
</dbReference>
<proteinExistence type="inferred from homology"/>
<dbReference type="InterPro" id="IPR046348">
    <property type="entry name" value="SIS_dom_sf"/>
</dbReference>